<dbReference type="RefSeq" id="WP_218632984.1">
    <property type="nucleotide sequence ID" value="NZ_JAHVAH010000001.1"/>
</dbReference>
<evidence type="ECO:0000313" key="5">
    <source>
        <dbReference type="Proteomes" id="UP000698028"/>
    </source>
</evidence>
<comment type="function">
    <text evidence="1">An accessory protein needed during the final step in the assembly of 30S ribosomal subunit, possibly for assembly of the head region. Essential for efficient processing of 16S rRNA. May be needed both before and after RbfA during the maturation of 16S rRNA. It has affinity for free ribosomal 30S subunits but not for 70S ribosomes.</text>
</comment>
<organism evidence="4 5">
    <name type="scientific">Sphingomicrobium clamense</name>
    <dbReference type="NCBI Taxonomy" id="2851013"/>
    <lineage>
        <taxon>Bacteria</taxon>
        <taxon>Pseudomonadati</taxon>
        <taxon>Pseudomonadota</taxon>
        <taxon>Alphaproteobacteria</taxon>
        <taxon>Sphingomonadales</taxon>
        <taxon>Sphingomonadaceae</taxon>
        <taxon>Sphingomicrobium</taxon>
    </lineage>
</organism>
<comment type="similarity">
    <text evidence="1">Belongs to the RimM family.</text>
</comment>
<keyword evidence="5" id="KW-1185">Reference proteome</keyword>
<keyword evidence="1" id="KW-0690">Ribosome biogenesis</keyword>
<dbReference type="NCBIfam" id="TIGR02273">
    <property type="entry name" value="16S_RimM"/>
    <property type="match status" value="1"/>
</dbReference>
<dbReference type="Pfam" id="PF24986">
    <property type="entry name" value="PRC_RimM"/>
    <property type="match status" value="1"/>
</dbReference>
<dbReference type="InterPro" id="IPR056792">
    <property type="entry name" value="PRC_RimM"/>
</dbReference>
<evidence type="ECO:0000256" key="1">
    <source>
        <dbReference type="HAMAP-Rule" id="MF_00014"/>
    </source>
</evidence>
<keyword evidence="1" id="KW-0698">rRNA processing</keyword>
<dbReference type="EMBL" id="JAHVAH010000001">
    <property type="protein sequence ID" value="MBW0145044.1"/>
    <property type="molecule type" value="Genomic_DNA"/>
</dbReference>
<dbReference type="Proteomes" id="UP000698028">
    <property type="component" value="Unassembled WGS sequence"/>
</dbReference>
<dbReference type="HAMAP" id="MF_00014">
    <property type="entry name" value="Ribosome_mat_RimM"/>
    <property type="match status" value="1"/>
</dbReference>
<keyword evidence="1" id="KW-0143">Chaperone</keyword>
<evidence type="ECO:0000313" key="4">
    <source>
        <dbReference type="EMBL" id="MBW0145044.1"/>
    </source>
</evidence>
<dbReference type="PANTHER" id="PTHR33692:SF1">
    <property type="entry name" value="RIBOSOME MATURATION FACTOR RIMM"/>
    <property type="match status" value="1"/>
</dbReference>
<protein>
    <recommendedName>
        <fullName evidence="1">Ribosome maturation factor RimM</fullName>
    </recommendedName>
</protein>
<keyword evidence="1" id="KW-0963">Cytoplasm</keyword>
<comment type="subunit">
    <text evidence="1">Binds ribosomal protein uS19.</text>
</comment>
<comment type="domain">
    <text evidence="1">The PRC barrel domain binds ribosomal protein uS19.</text>
</comment>
<feature type="domain" description="Ribosome maturation factor RimM PRC barrel" evidence="3">
    <location>
        <begin position="103"/>
        <end position="159"/>
    </location>
</feature>
<dbReference type="InterPro" id="IPR011961">
    <property type="entry name" value="RimM"/>
</dbReference>
<feature type="domain" description="RimM N-terminal" evidence="2">
    <location>
        <begin position="14"/>
        <end position="91"/>
    </location>
</feature>
<proteinExistence type="inferred from homology"/>
<evidence type="ECO:0000259" key="3">
    <source>
        <dbReference type="Pfam" id="PF24986"/>
    </source>
</evidence>
<sequence length="169" mass="18368">MTSPETADQKRVALAAVAGAHGIKGELRLKLFAEGLDSLKRLKTVTLDGTERKLVSVREGGKFVVAKLEGVSDRSAAEGLRGQLIEVTRDQLPDLDEGEFYYSDLVDLPVVDSEGASIGKVVTVENFGASDVIEIEKPNGKRFMVPLIEKAVPEWDEERLVVSPDFVEG</sequence>
<comment type="subcellular location">
    <subcellularLocation>
        <location evidence="1">Cytoplasm</location>
    </subcellularLocation>
</comment>
<dbReference type="Pfam" id="PF01782">
    <property type="entry name" value="RimM"/>
    <property type="match status" value="1"/>
</dbReference>
<evidence type="ECO:0000259" key="2">
    <source>
        <dbReference type="Pfam" id="PF01782"/>
    </source>
</evidence>
<gene>
    <name evidence="1 4" type="primary">rimM</name>
    <name evidence="4" type="ORF">KTQ36_07005</name>
</gene>
<comment type="caution">
    <text evidence="4">The sequence shown here is derived from an EMBL/GenBank/DDBJ whole genome shotgun (WGS) entry which is preliminary data.</text>
</comment>
<reference evidence="4 5" key="1">
    <citation type="submission" date="2021-07" db="EMBL/GenBank/DDBJ databases">
        <title>The draft genome sequence of Sphingomicrobium sp. B8.</title>
        <authorList>
            <person name="Mu L."/>
        </authorList>
    </citation>
    <scope>NUCLEOTIDE SEQUENCE [LARGE SCALE GENOMIC DNA]</scope>
    <source>
        <strain evidence="4 5">B8</strain>
    </source>
</reference>
<dbReference type="PANTHER" id="PTHR33692">
    <property type="entry name" value="RIBOSOME MATURATION FACTOR RIMM"/>
    <property type="match status" value="1"/>
</dbReference>
<dbReference type="InterPro" id="IPR002676">
    <property type="entry name" value="RimM_N"/>
</dbReference>
<name>A0ABS6V6A0_9SPHN</name>
<accession>A0ABS6V6A0</accession>